<protein>
    <submittedName>
        <fullName evidence="1">Uncharacterized protein</fullName>
    </submittedName>
</protein>
<evidence type="ECO:0000313" key="2">
    <source>
        <dbReference type="Proteomes" id="UP000186720"/>
    </source>
</evidence>
<sequence length="136" mass="15160">MTDEDLTGMAVMVHPELPEDPAEKQGEIGSITVGSLAEDLVRVRFDDDRRGLYRMDAVLVFKTSDQIYQHIEDNIMTMTPATFKDLKNIALLLDYGTAPQHLKAMKIAQKNPDAVSAALVSLEDSLGHQQSYKRGR</sequence>
<dbReference type="Proteomes" id="UP000186720">
    <property type="component" value="Unassembled WGS sequence"/>
</dbReference>
<dbReference type="STRING" id="1302689.RG47T_3628"/>
<gene>
    <name evidence="1" type="ORF">RG47T_3628</name>
</gene>
<reference evidence="1 2" key="1">
    <citation type="submission" date="2016-11" db="EMBL/GenBank/DDBJ databases">
        <title>Whole Genome Sequencing of Mucilaginibacter polytrichastri RG4-7(T) isolated from the moss sample.</title>
        <authorList>
            <person name="Li Y."/>
        </authorList>
    </citation>
    <scope>NUCLEOTIDE SEQUENCE [LARGE SCALE GENOMIC DNA]</scope>
    <source>
        <strain evidence="1 2">RG4-7</strain>
    </source>
</reference>
<comment type="caution">
    <text evidence="1">The sequence shown here is derived from an EMBL/GenBank/DDBJ whole genome shotgun (WGS) entry which is preliminary data.</text>
</comment>
<dbReference type="EMBL" id="MPPL01000001">
    <property type="protein sequence ID" value="OKS88164.1"/>
    <property type="molecule type" value="Genomic_DNA"/>
</dbReference>
<name>A0A1Q6A2B7_9SPHI</name>
<organism evidence="1 2">
    <name type="scientific">Mucilaginibacter polytrichastri</name>
    <dbReference type="NCBI Taxonomy" id="1302689"/>
    <lineage>
        <taxon>Bacteria</taxon>
        <taxon>Pseudomonadati</taxon>
        <taxon>Bacteroidota</taxon>
        <taxon>Sphingobacteriia</taxon>
        <taxon>Sphingobacteriales</taxon>
        <taxon>Sphingobacteriaceae</taxon>
        <taxon>Mucilaginibacter</taxon>
    </lineage>
</organism>
<dbReference type="RefSeq" id="WP_074490731.1">
    <property type="nucleotide sequence ID" value="NZ_FPAM01000010.1"/>
</dbReference>
<evidence type="ECO:0000313" key="1">
    <source>
        <dbReference type="EMBL" id="OKS88164.1"/>
    </source>
</evidence>
<keyword evidence="2" id="KW-1185">Reference proteome</keyword>
<accession>A0A1Q6A2B7</accession>
<dbReference type="AlphaFoldDB" id="A0A1Q6A2B7"/>
<proteinExistence type="predicted"/>
<dbReference type="OrthoDB" id="710556at2"/>